<proteinExistence type="predicted"/>
<evidence type="ECO:0000256" key="1">
    <source>
        <dbReference type="ARBA" id="ARBA00022649"/>
    </source>
</evidence>
<accession>A0A4T8IQZ6</accession>
<dbReference type="EMBL" id="RRGJ01000095">
    <property type="protein sequence ID" value="TJQ07353.1"/>
    <property type="molecule type" value="Genomic_DNA"/>
</dbReference>
<keyword evidence="1" id="KW-1277">Toxin-antitoxin system</keyword>
<comment type="caution">
    <text evidence="2">The sequence shown here is derived from an EMBL/GenBank/DDBJ whole genome shotgun (WGS) entry which is preliminary data.</text>
</comment>
<name>A0A4T8IQZ6_ECOLX</name>
<organism evidence="2 3">
    <name type="scientific">Escherichia coli</name>
    <dbReference type="NCBI Taxonomy" id="562"/>
    <lineage>
        <taxon>Bacteria</taxon>
        <taxon>Pseudomonadati</taxon>
        <taxon>Pseudomonadota</taxon>
        <taxon>Gammaproteobacteria</taxon>
        <taxon>Enterobacterales</taxon>
        <taxon>Enterobacteriaceae</taxon>
        <taxon>Escherichia</taxon>
    </lineage>
</organism>
<reference evidence="2 3" key="1">
    <citation type="submission" date="2018-12" db="EMBL/GenBank/DDBJ databases">
        <title>Food and Water Safety Consortium.</title>
        <authorList>
            <person name="Tyson S."/>
            <person name="Peterson C.-L."/>
            <person name="Olson A."/>
            <person name="Tyler S."/>
            <person name="Cabral J."/>
            <person name="Lynch T."/>
            <person name="Knox N."/>
            <person name="Van Domselaar G."/>
            <person name="Graham M."/>
        </authorList>
    </citation>
    <scope>NUCLEOTIDE SEQUENCE [LARGE SCALE GENOMIC DNA]</scope>
    <source>
        <strain evidence="2 3">FWSEC0118</strain>
    </source>
</reference>
<protein>
    <submittedName>
        <fullName evidence="2">Type II toxin-antitoxin system RelE/ParE family toxin</fullName>
    </submittedName>
</protein>
<dbReference type="InterPro" id="IPR035093">
    <property type="entry name" value="RelE/ParE_toxin_dom_sf"/>
</dbReference>
<sequence length="53" mass="6074">MKGRNGRVEGTRELVIHPHFVLVYEVDSLWGKVYILRVSHTAQKWGDAANLLI</sequence>
<dbReference type="AlphaFoldDB" id="A0A4T8IQZ6"/>
<dbReference type="Gene3D" id="3.30.2310.20">
    <property type="entry name" value="RelE-like"/>
    <property type="match status" value="1"/>
</dbReference>
<evidence type="ECO:0000313" key="2">
    <source>
        <dbReference type="EMBL" id="TJQ07353.1"/>
    </source>
</evidence>
<dbReference type="InterPro" id="IPR007712">
    <property type="entry name" value="RelE/ParE_toxin"/>
</dbReference>
<gene>
    <name evidence="2" type="ORF">C9Z68_24835</name>
</gene>
<dbReference type="Pfam" id="PF05016">
    <property type="entry name" value="ParE_toxin"/>
    <property type="match status" value="1"/>
</dbReference>
<evidence type="ECO:0000313" key="3">
    <source>
        <dbReference type="Proteomes" id="UP000309937"/>
    </source>
</evidence>
<dbReference type="Proteomes" id="UP000309937">
    <property type="component" value="Unassembled WGS sequence"/>
</dbReference>